<dbReference type="PANTHER" id="PTHR47980">
    <property type="entry name" value="LD44762P"/>
    <property type="match status" value="1"/>
</dbReference>
<dbReference type="GO" id="GO:0003924">
    <property type="term" value="F:GTPase activity"/>
    <property type="evidence" value="ECO:0007669"/>
    <property type="project" value="InterPro"/>
</dbReference>
<keyword evidence="3" id="KW-0342">GTP-binding</keyword>
<organism evidence="4 5">
    <name type="scientific">Stylonychia lemnae</name>
    <name type="common">Ciliate</name>
    <dbReference type="NCBI Taxonomy" id="5949"/>
    <lineage>
        <taxon>Eukaryota</taxon>
        <taxon>Sar</taxon>
        <taxon>Alveolata</taxon>
        <taxon>Ciliophora</taxon>
        <taxon>Intramacronucleata</taxon>
        <taxon>Spirotrichea</taxon>
        <taxon>Stichotrichia</taxon>
        <taxon>Sporadotrichida</taxon>
        <taxon>Oxytrichidae</taxon>
        <taxon>Stylonychinae</taxon>
        <taxon>Stylonychia</taxon>
    </lineage>
</organism>
<name>A0A078BCN5_STYLE</name>
<dbReference type="InterPro" id="IPR001806">
    <property type="entry name" value="Small_GTPase"/>
</dbReference>
<evidence type="ECO:0000256" key="3">
    <source>
        <dbReference type="ARBA" id="ARBA00023134"/>
    </source>
</evidence>
<reference evidence="4 5" key="1">
    <citation type="submission" date="2014-06" db="EMBL/GenBank/DDBJ databases">
        <authorList>
            <person name="Swart Estienne"/>
        </authorList>
    </citation>
    <scope>NUCLEOTIDE SEQUENCE [LARGE SCALE GENOMIC DNA]</scope>
    <source>
        <strain evidence="4 5">130c</strain>
    </source>
</reference>
<evidence type="ECO:0000256" key="2">
    <source>
        <dbReference type="ARBA" id="ARBA00022741"/>
    </source>
</evidence>
<dbReference type="InParanoid" id="A0A078BCN5"/>
<keyword evidence="2" id="KW-0547">Nucleotide-binding</keyword>
<evidence type="ECO:0000313" key="5">
    <source>
        <dbReference type="Proteomes" id="UP000039865"/>
    </source>
</evidence>
<dbReference type="Pfam" id="PF00071">
    <property type="entry name" value="Ras"/>
    <property type="match status" value="1"/>
</dbReference>
<dbReference type="SUPFAM" id="SSF52540">
    <property type="entry name" value="P-loop containing nucleoside triphosphate hydrolases"/>
    <property type="match status" value="1"/>
</dbReference>
<protein>
    <submittedName>
        <fullName evidence="4">Rab gtpase</fullName>
    </submittedName>
</protein>
<gene>
    <name evidence="4" type="primary">Contig11655.g12473</name>
    <name evidence="4" type="ORF">STYLEM_20518</name>
</gene>
<evidence type="ECO:0000313" key="4">
    <source>
        <dbReference type="EMBL" id="CDW91363.1"/>
    </source>
</evidence>
<dbReference type="Gene3D" id="3.40.50.300">
    <property type="entry name" value="P-loop containing nucleotide triphosphate hydrolases"/>
    <property type="match status" value="1"/>
</dbReference>
<dbReference type="Proteomes" id="UP000039865">
    <property type="component" value="Unassembled WGS sequence"/>
</dbReference>
<dbReference type="AlphaFoldDB" id="A0A078BCN5"/>
<dbReference type="InterPro" id="IPR050305">
    <property type="entry name" value="Small_GTPase_Rab"/>
</dbReference>
<keyword evidence="5" id="KW-1185">Reference proteome</keyword>
<dbReference type="PROSITE" id="PS51419">
    <property type="entry name" value="RAB"/>
    <property type="match status" value="1"/>
</dbReference>
<evidence type="ECO:0000256" key="1">
    <source>
        <dbReference type="ARBA" id="ARBA00006270"/>
    </source>
</evidence>
<comment type="similarity">
    <text evidence="1">Belongs to the small GTPase superfamily. Rab family.</text>
</comment>
<dbReference type="EMBL" id="CCKQ01019346">
    <property type="protein sequence ID" value="CDW91363.1"/>
    <property type="molecule type" value="Genomic_DNA"/>
</dbReference>
<sequence length="119" mass="14206">MIGIQQEAKDRLRKQLITKLEINLDPNFDESNLKQMGLDFSSKLIENEEYQHQIKFRLWDTLGQQRFRKITDDFIKGALSVLFVFDSRSRESFNQIKNWAEDMPTLRSDGRRVALVRYH</sequence>
<accession>A0A078BCN5</accession>
<dbReference type="InterPro" id="IPR027417">
    <property type="entry name" value="P-loop_NTPase"/>
</dbReference>
<proteinExistence type="inferred from homology"/>
<dbReference type="GO" id="GO:0005525">
    <property type="term" value="F:GTP binding"/>
    <property type="evidence" value="ECO:0007669"/>
    <property type="project" value="UniProtKB-KW"/>
</dbReference>